<keyword evidence="6 8" id="KW-1133">Transmembrane helix</keyword>
<dbReference type="CDD" id="cd17324">
    <property type="entry name" value="MFS_NepI_like"/>
    <property type="match status" value="1"/>
</dbReference>
<feature type="transmembrane region" description="Helical" evidence="8">
    <location>
        <begin position="322"/>
        <end position="344"/>
    </location>
</feature>
<dbReference type="InterPro" id="IPR020846">
    <property type="entry name" value="MFS_dom"/>
</dbReference>
<dbReference type="PANTHER" id="PTHR43124">
    <property type="entry name" value="PURINE EFFLUX PUMP PBUE"/>
    <property type="match status" value="1"/>
</dbReference>
<feature type="transmembrane region" description="Helical" evidence="8">
    <location>
        <begin position="183"/>
        <end position="202"/>
    </location>
</feature>
<evidence type="ECO:0000313" key="10">
    <source>
        <dbReference type="EMBL" id="CAA9421166.1"/>
    </source>
</evidence>
<feature type="transmembrane region" description="Helical" evidence="8">
    <location>
        <begin position="93"/>
        <end position="114"/>
    </location>
</feature>
<evidence type="ECO:0000256" key="2">
    <source>
        <dbReference type="ARBA" id="ARBA00004651"/>
    </source>
</evidence>
<comment type="subcellular location">
    <subcellularLocation>
        <location evidence="2">Cell membrane</location>
        <topology evidence="2">Multi-pass membrane protein</topology>
    </subcellularLocation>
</comment>
<dbReference type="InterPro" id="IPR011701">
    <property type="entry name" value="MFS"/>
</dbReference>
<dbReference type="GO" id="GO:0022857">
    <property type="term" value="F:transmembrane transporter activity"/>
    <property type="evidence" value="ECO:0007669"/>
    <property type="project" value="InterPro"/>
</dbReference>
<feature type="transmembrane region" description="Helical" evidence="8">
    <location>
        <begin position="27"/>
        <end position="49"/>
    </location>
</feature>
<organism evidence="10">
    <name type="scientific">uncultured Pyrinomonadaceae bacterium</name>
    <dbReference type="NCBI Taxonomy" id="2283094"/>
    <lineage>
        <taxon>Bacteria</taxon>
        <taxon>Pseudomonadati</taxon>
        <taxon>Acidobacteriota</taxon>
        <taxon>Blastocatellia</taxon>
        <taxon>Blastocatellales</taxon>
        <taxon>Pyrinomonadaceae</taxon>
        <taxon>environmental samples</taxon>
    </lineage>
</organism>
<dbReference type="PROSITE" id="PS00216">
    <property type="entry name" value="SUGAR_TRANSPORT_1"/>
    <property type="match status" value="1"/>
</dbReference>
<feature type="domain" description="Major facilitator superfamily (MFS) profile" evidence="9">
    <location>
        <begin position="27"/>
        <end position="410"/>
    </location>
</feature>
<evidence type="ECO:0000256" key="3">
    <source>
        <dbReference type="ARBA" id="ARBA00007520"/>
    </source>
</evidence>
<evidence type="ECO:0000256" key="7">
    <source>
        <dbReference type="ARBA" id="ARBA00023136"/>
    </source>
</evidence>
<dbReference type="Gene3D" id="1.20.1250.20">
    <property type="entry name" value="MFS general substrate transporter like domains"/>
    <property type="match status" value="2"/>
</dbReference>
<feature type="transmembrane region" description="Helical" evidence="8">
    <location>
        <begin position="120"/>
        <end position="139"/>
    </location>
</feature>
<evidence type="ECO:0000256" key="5">
    <source>
        <dbReference type="ARBA" id="ARBA00022692"/>
    </source>
</evidence>
<dbReference type="AlphaFoldDB" id="A0A6J4PPV1"/>
<dbReference type="InterPro" id="IPR001958">
    <property type="entry name" value="Tet-R_TetA/multi-R_MdtG-like"/>
</dbReference>
<protein>
    <submittedName>
        <fullName evidence="10">Uncharacterized MFS-type transporter</fullName>
    </submittedName>
</protein>
<sequence>MKAETLVPSDGDDLTGADASLSGQYTILFALWLLVFSASSQLMIVVAMLPKIGEQLSISTARQGFLVSSYAVMVGVFALVAGPVSDKFGRRRMLLVGSGLMTAALALHAVPGGYAMLLTARTFAGVAGGALSGAAVAYIGDYFPYERRGWANGWVMSGIAAGQIAGVPLGALLAEQFGFRTPFLIFAVTMGATFLLVLKYVTQPDVKLNDRKLTVAGAIKEYFSLLKQNDILVAAAVFSLLFFSMALYITYLPAWLTEYRQATPNRIAALFFAGGLASVITGPIVGKLSDTLGRKPLILASSLGLVILMGGATYFIREFWLAFPVFFFSSVLLAARMSPFQALLSALVPSERRGALMSLTVALGQIGFAAGAGISGIIYAQMDYRSSTLIGAAIALIVAFIIWRQLPEPKNLT</sequence>
<dbReference type="PRINTS" id="PR01035">
    <property type="entry name" value="TCRTETA"/>
</dbReference>
<dbReference type="InterPro" id="IPR036259">
    <property type="entry name" value="MFS_trans_sf"/>
</dbReference>
<keyword evidence="4" id="KW-1003">Cell membrane</keyword>
<dbReference type="PANTHER" id="PTHR43124:SF3">
    <property type="entry name" value="CHLORAMPHENICOL EFFLUX PUMP RV0191"/>
    <property type="match status" value="1"/>
</dbReference>
<dbReference type="InterPro" id="IPR005829">
    <property type="entry name" value="Sugar_transporter_CS"/>
</dbReference>
<keyword evidence="5 8" id="KW-0812">Transmembrane</keyword>
<feature type="transmembrane region" description="Helical" evidence="8">
    <location>
        <begin position="61"/>
        <end position="81"/>
    </location>
</feature>
<feature type="transmembrane region" description="Helical" evidence="8">
    <location>
        <begin position="231"/>
        <end position="255"/>
    </location>
</feature>
<evidence type="ECO:0000259" key="9">
    <source>
        <dbReference type="PROSITE" id="PS50850"/>
    </source>
</evidence>
<comment type="similarity">
    <text evidence="3">Belongs to the major facilitator superfamily. TCR/Tet family.</text>
</comment>
<dbReference type="EMBL" id="CADCUR010000271">
    <property type="protein sequence ID" value="CAA9421166.1"/>
    <property type="molecule type" value="Genomic_DNA"/>
</dbReference>
<keyword evidence="7 8" id="KW-0472">Membrane</keyword>
<dbReference type="SUPFAM" id="SSF103473">
    <property type="entry name" value="MFS general substrate transporter"/>
    <property type="match status" value="1"/>
</dbReference>
<dbReference type="GO" id="GO:0005886">
    <property type="term" value="C:plasma membrane"/>
    <property type="evidence" value="ECO:0007669"/>
    <property type="project" value="UniProtKB-SubCell"/>
</dbReference>
<feature type="transmembrane region" description="Helical" evidence="8">
    <location>
        <begin position="386"/>
        <end position="403"/>
    </location>
</feature>
<evidence type="ECO:0000256" key="4">
    <source>
        <dbReference type="ARBA" id="ARBA00022475"/>
    </source>
</evidence>
<dbReference type="Pfam" id="PF07690">
    <property type="entry name" value="MFS_1"/>
    <property type="match status" value="1"/>
</dbReference>
<proteinExistence type="inferred from homology"/>
<gene>
    <name evidence="10" type="ORF">AVDCRST_MAG74-2989</name>
</gene>
<feature type="transmembrane region" description="Helical" evidence="8">
    <location>
        <begin position="267"/>
        <end position="285"/>
    </location>
</feature>
<dbReference type="InterPro" id="IPR050189">
    <property type="entry name" value="MFS_Efflux_Transporters"/>
</dbReference>
<evidence type="ECO:0000256" key="6">
    <source>
        <dbReference type="ARBA" id="ARBA00022989"/>
    </source>
</evidence>
<feature type="transmembrane region" description="Helical" evidence="8">
    <location>
        <begin position="151"/>
        <end position="171"/>
    </location>
</feature>
<feature type="transmembrane region" description="Helical" evidence="8">
    <location>
        <begin position="297"/>
        <end position="316"/>
    </location>
</feature>
<dbReference type="PROSITE" id="PS50850">
    <property type="entry name" value="MFS"/>
    <property type="match status" value="1"/>
</dbReference>
<evidence type="ECO:0000256" key="8">
    <source>
        <dbReference type="SAM" id="Phobius"/>
    </source>
</evidence>
<reference evidence="10" key="1">
    <citation type="submission" date="2020-02" db="EMBL/GenBank/DDBJ databases">
        <authorList>
            <person name="Meier V. D."/>
        </authorList>
    </citation>
    <scope>NUCLEOTIDE SEQUENCE</scope>
    <source>
        <strain evidence="10">AVDCRST_MAG74</strain>
    </source>
</reference>
<feature type="transmembrane region" description="Helical" evidence="8">
    <location>
        <begin position="356"/>
        <end position="380"/>
    </location>
</feature>
<name>A0A6J4PPV1_9BACT</name>
<comment type="function">
    <text evidence="1">Resistance to tetracycline by an active tetracycline efflux. This is an energy-dependent process that decreases the accumulation of the antibiotic in whole cells. This protein functions as a metal-tetracycline/H(+) antiporter.</text>
</comment>
<evidence type="ECO:0000256" key="1">
    <source>
        <dbReference type="ARBA" id="ARBA00003279"/>
    </source>
</evidence>
<accession>A0A6J4PPV1</accession>